<proteinExistence type="predicted"/>
<dbReference type="PANTHER" id="PTHR42699:SF1">
    <property type="entry name" value="CYSTATHIONINE GAMMA-SYNTHASE-RELATED"/>
    <property type="match status" value="1"/>
</dbReference>
<evidence type="ECO:0000256" key="2">
    <source>
        <dbReference type="ARBA" id="ARBA00022898"/>
    </source>
</evidence>
<dbReference type="EMBL" id="KN818338">
    <property type="protein sequence ID" value="KIL58417.1"/>
    <property type="molecule type" value="Genomic_DNA"/>
</dbReference>
<dbReference type="InterPro" id="IPR015422">
    <property type="entry name" value="PyrdxlP-dep_Trfase_small"/>
</dbReference>
<dbReference type="STRING" id="946122.A0A0C2WAY3"/>
<dbReference type="InParanoid" id="A0A0C2WAY3"/>
<keyword evidence="4" id="KW-1185">Reference proteome</keyword>
<dbReference type="FunCoup" id="A0A0C2WAY3">
    <property type="interactions" value="120"/>
</dbReference>
<dbReference type="AlphaFoldDB" id="A0A0C2WAY3"/>
<sequence>MTAIQLNSSIPFGLPIPPHTPYAISVSLPTWSETVAYKEAIERHIPDGLLNGYPRLFILLNIRKLSSLLEQKYGINGERCMLFPTYQVAEQCQLFMQARSAGARIVGLLICPEGKQNSRVIECKEPANLSEPAASSASTNLYIVLFPSDMFSIASQFWRHSGQGISSRLADHCLSILTENAPHANGSSLSPLTFPENSHVAPVPEQLEAGHNVDLEGHCGGPLLADAAIAKQVLRQRIAGLLIRYGSYDYKGELCAGKKNLEGGRSSRGFADVTENDVYLFPTGMTAIWNAHQLVLAVRPTAKSVCFGFPYSDTLKVLQKWGPGCHLFSGGTDSEIDELELILEQEFARDSTKPPVLALFTEFPSNPLLRSPNLLRLRALADKYDFPLAIDDTIGNFVNVEVLPYADILLTSLSKIFSGIGNVMGGSLVLNPNGRHYAALKAHMAAHYQDIYYHEDAIHMEWNSRDLEQRIKTIDANAEALCDFLRPHSVAAGATNAVIKEVFYPKYITPENYEGCRTKVTNHDLSSSPSNGGGGYGGLFSLTFTSGAASAAFYDALSCFKGPGLGTNFTLACNYTILAHFKELEWAAQNGVEVGLVRVSVGTENQEALLGTIEAALNAAKEAKGL</sequence>
<dbReference type="Gene3D" id="3.90.1150.10">
    <property type="entry name" value="Aspartate Aminotransferase, domain 1"/>
    <property type="match status" value="1"/>
</dbReference>
<dbReference type="GO" id="GO:0030170">
    <property type="term" value="F:pyridoxal phosphate binding"/>
    <property type="evidence" value="ECO:0007669"/>
    <property type="project" value="InterPro"/>
</dbReference>
<dbReference type="Pfam" id="PF01053">
    <property type="entry name" value="Cys_Met_Meta_PP"/>
    <property type="match status" value="1"/>
</dbReference>
<dbReference type="InterPro" id="IPR015424">
    <property type="entry name" value="PyrdxlP-dep_Trfase"/>
</dbReference>
<organism evidence="3 4">
    <name type="scientific">Amanita muscaria (strain Koide BX008)</name>
    <dbReference type="NCBI Taxonomy" id="946122"/>
    <lineage>
        <taxon>Eukaryota</taxon>
        <taxon>Fungi</taxon>
        <taxon>Dikarya</taxon>
        <taxon>Basidiomycota</taxon>
        <taxon>Agaricomycotina</taxon>
        <taxon>Agaricomycetes</taxon>
        <taxon>Agaricomycetidae</taxon>
        <taxon>Agaricales</taxon>
        <taxon>Pluteineae</taxon>
        <taxon>Amanitaceae</taxon>
        <taxon>Amanita</taxon>
    </lineage>
</organism>
<keyword evidence="2" id="KW-0663">Pyridoxal phosphate</keyword>
<dbReference type="InterPro" id="IPR015421">
    <property type="entry name" value="PyrdxlP-dep_Trfase_major"/>
</dbReference>
<evidence type="ECO:0000313" key="4">
    <source>
        <dbReference type="Proteomes" id="UP000054549"/>
    </source>
</evidence>
<dbReference type="SUPFAM" id="SSF53383">
    <property type="entry name" value="PLP-dependent transferases"/>
    <property type="match status" value="1"/>
</dbReference>
<dbReference type="GO" id="GO:0019346">
    <property type="term" value="P:transsulfuration"/>
    <property type="evidence" value="ECO:0007669"/>
    <property type="project" value="InterPro"/>
</dbReference>
<dbReference type="InterPro" id="IPR051750">
    <property type="entry name" value="Trans-sulfuration_enzymes"/>
</dbReference>
<name>A0A0C2WAY3_AMAMK</name>
<dbReference type="Proteomes" id="UP000054549">
    <property type="component" value="Unassembled WGS sequence"/>
</dbReference>
<accession>A0A0C2WAY3</accession>
<comment type="cofactor">
    <cofactor evidence="1">
        <name>pyridoxal 5'-phosphate</name>
        <dbReference type="ChEBI" id="CHEBI:597326"/>
    </cofactor>
</comment>
<dbReference type="HOGENOM" id="CLU_011302_1_0_1"/>
<dbReference type="OrthoDB" id="10047078at2759"/>
<gene>
    <name evidence="3" type="ORF">M378DRAFT_86485</name>
</gene>
<reference evidence="3 4" key="1">
    <citation type="submission" date="2014-04" db="EMBL/GenBank/DDBJ databases">
        <title>Evolutionary Origins and Diversification of the Mycorrhizal Mutualists.</title>
        <authorList>
            <consortium name="DOE Joint Genome Institute"/>
            <consortium name="Mycorrhizal Genomics Consortium"/>
            <person name="Kohler A."/>
            <person name="Kuo A."/>
            <person name="Nagy L.G."/>
            <person name="Floudas D."/>
            <person name="Copeland A."/>
            <person name="Barry K.W."/>
            <person name="Cichocki N."/>
            <person name="Veneault-Fourrey C."/>
            <person name="LaButti K."/>
            <person name="Lindquist E.A."/>
            <person name="Lipzen A."/>
            <person name="Lundell T."/>
            <person name="Morin E."/>
            <person name="Murat C."/>
            <person name="Riley R."/>
            <person name="Ohm R."/>
            <person name="Sun H."/>
            <person name="Tunlid A."/>
            <person name="Henrissat B."/>
            <person name="Grigoriev I.V."/>
            <person name="Hibbett D.S."/>
            <person name="Martin F."/>
        </authorList>
    </citation>
    <scope>NUCLEOTIDE SEQUENCE [LARGE SCALE GENOMIC DNA]</scope>
    <source>
        <strain evidence="3 4">Koide BX008</strain>
    </source>
</reference>
<dbReference type="PANTHER" id="PTHR42699">
    <property type="match status" value="1"/>
</dbReference>
<dbReference type="FunFam" id="3.90.1150.10:FF:000063">
    <property type="entry name" value="Probable cystathionine gamma-synthase"/>
    <property type="match status" value="1"/>
</dbReference>
<protein>
    <recommendedName>
        <fullName evidence="5">Cystathionine gamma-synthase</fullName>
    </recommendedName>
</protein>
<evidence type="ECO:0000313" key="3">
    <source>
        <dbReference type="EMBL" id="KIL58417.1"/>
    </source>
</evidence>
<dbReference type="GO" id="GO:0003962">
    <property type="term" value="F:cystathionine gamma-synthase activity"/>
    <property type="evidence" value="ECO:0007669"/>
    <property type="project" value="TreeGrafter"/>
</dbReference>
<dbReference type="InterPro" id="IPR000277">
    <property type="entry name" value="Cys/Met-Metab_PyrdxlP-dep_enz"/>
</dbReference>
<dbReference type="Gene3D" id="3.40.640.10">
    <property type="entry name" value="Type I PLP-dependent aspartate aminotransferase-like (Major domain)"/>
    <property type="match status" value="1"/>
</dbReference>
<evidence type="ECO:0000256" key="1">
    <source>
        <dbReference type="ARBA" id="ARBA00001933"/>
    </source>
</evidence>
<evidence type="ECO:0008006" key="5">
    <source>
        <dbReference type="Google" id="ProtNLM"/>
    </source>
</evidence>